<accession>A0A4W5LGM3</accession>
<proteinExistence type="inferred from homology"/>
<evidence type="ECO:0000256" key="11">
    <source>
        <dbReference type="ARBA" id="ARBA00023136"/>
    </source>
</evidence>
<evidence type="ECO:0000256" key="5">
    <source>
        <dbReference type="ARBA" id="ARBA00018125"/>
    </source>
</evidence>
<dbReference type="Ensembl" id="ENSHHUT00000025911.1">
    <property type="protein sequence ID" value="ENSHHUP00000024957.1"/>
    <property type="gene ID" value="ENSHHUG00000015711.1"/>
</dbReference>
<evidence type="ECO:0000256" key="4">
    <source>
        <dbReference type="ARBA" id="ARBA00007245"/>
    </source>
</evidence>
<dbReference type="Proteomes" id="UP000314982">
    <property type="component" value="Unassembled WGS sequence"/>
</dbReference>
<dbReference type="AlphaFoldDB" id="A0A4W5LGM3"/>
<feature type="domain" description="Myosin-binding" evidence="14">
    <location>
        <begin position="23"/>
        <end position="135"/>
    </location>
</feature>
<dbReference type="GO" id="GO:0005886">
    <property type="term" value="C:plasma membrane"/>
    <property type="evidence" value="ECO:0007669"/>
    <property type="project" value="UniProtKB-SubCell"/>
</dbReference>
<dbReference type="GeneTree" id="ENSGT00390000003290"/>
<evidence type="ECO:0000256" key="1">
    <source>
        <dbReference type="ARBA" id="ARBA00004123"/>
    </source>
</evidence>
<keyword evidence="12" id="KW-0539">Nucleus</keyword>
<keyword evidence="8" id="KW-0965">Cell junction</keyword>
<evidence type="ECO:0000256" key="8">
    <source>
        <dbReference type="ARBA" id="ARBA00022949"/>
    </source>
</evidence>
<evidence type="ECO:0000256" key="7">
    <source>
        <dbReference type="ARBA" id="ARBA00022692"/>
    </source>
</evidence>
<keyword evidence="6" id="KW-1003">Cell membrane</keyword>
<feature type="coiled-coil region" evidence="13">
    <location>
        <begin position="128"/>
        <end position="155"/>
    </location>
</feature>
<reference evidence="15" key="3">
    <citation type="submission" date="2025-09" db="UniProtKB">
        <authorList>
            <consortium name="Ensembl"/>
        </authorList>
    </citation>
    <scope>IDENTIFICATION</scope>
</reference>
<comment type="similarity">
    <text evidence="4">Belongs to the vezatin family.</text>
</comment>
<dbReference type="GO" id="GO:0017022">
    <property type="term" value="F:myosin binding"/>
    <property type="evidence" value="ECO:0007669"/>
    <property type="project" value="InterPro"/>
</dbReference>
<dbReference type="GO" id="GO:0098609">
    <property type="term" value="P:cell-cell adhesion"/>
    <property type="evidence" value="ECO:0007669"/>
    <property type="project" value="InterPro"/>
</dbReference>
<dbReference type="PANTHER" id="PTHR15989:SF5">
    <property type="entry name" value="VEZATIN"/>
    <property type="match status" value="1"/>
</dbReference>
<name>A0A4W5LGM3_9TELE</name>
<evidence type="ECO:0000256" key="12">
    <source>
        <dbReference type="ARBA" id="ARBA00023242"/>
    </source>
</evidence>
<dbReference type="PANTHER" id="PTHR15989">
    <property type="entry name" value="VEZATIN"/>
    <property type="match status" value="1"/>
</dbReference>
<evidence type="ECO:0000256" key="2">
    <source>
        <dbReference type="ARBA" id="ARBA00004536"/>
    </source>
</evidence>
<organism evidence="15 16">
    <name type="scientific">Hucho hucho</name>
    <name type="common">huchen</name>
    <dbReference type="NCBI Taxonomy" id="62062"/>
    <lineage>
        <taxon>Eukaryota</taxon>
        <taxon>Metazoa</taxon>
        <taxon>Chordata</taxon>
        <taxon>Craniata</taxon>
        <taxon>Vertebrata</taxon>
        <taxon>Euteleostomi</taxon>
        <taxon>Actinopterygii</taxon>
        <taxon>Neopterygii</taxon>
        <taxon>Teleostei</taxon>
        <taxon>Protacanthopterygii</taxon>
        <taxon>Salmoniformes</taxon>
        <taxon>Salmonidae</taxon>
        <taxon>Salmoninae</taxon>
        <taxon>Hucho</taxon>
    </lineage>
</organism>
<evidence type="ECO:0000256" key="6">
    <source>
        <dbReference type="ARBA" id="ARBA00022475"/>
    </source>
</evidence>
<sequence>NEGHCQSEGVIYSVCPCELAFFLQVLFQLWVGQSSECFRRLALLLSPRRLEEPREDWVKGGTPPPPIHRSVATVTQPLHGALAGCLGDLQRSYEFHRYFETQHRTQGSDRVGRAQQKCRELNTLHTSIRSLQLHLRALLNEMIILEDDLEKLMVTKEAVEVTVEGYQDLQERLGHLQPHMQASAGCWEDTVGQVERMLRRANTCPGEE</sequence>
<evidence type="ECO:0000256" key="10">
    <source>
        <dbReference type="ARBA" id="ARBA00023054"/>
    </source>
</evidence>
<dbReference type="GO" id="GO:0005912">
    <property type="term" value="C:adherens junction"/>
    <property type="evidence" value="ECO:0007669"/>
    <property type="project" value="UniProtKB-SubCell"/>
</dbReference>
<keyword evidence="16" id="KW-1185">Reference proteome</keyword>
<dbReference type="InterPro" id="IPR026859">
    <property type="entry name" value="Myosin-bd"/>
</dbReference>
<evidence type="ECO:0000313" key="16">
    <source>
        <dbReference type="Proteomes" id="UP000314982"/>
    </source>
</evidence>
<keyword evidence="10 13" id="KW-0175">Coiled coil</keyword>
<evidence type="ECO:0000313" key="15">
    <source>
        <dbReference type="Ensembl" id="ENSHHUP00000024957.1"/>
    </source>
</evidence>
<protein>
    <recommendedName>
        <fullName evidence="5">Vezatin</fullName>
    </recommendedName>
</protein>
<keyword evidence="11" id="KW-0472">Membrane</keyword>
<comment type="subcellular location">
    <subcellularLocation>
        <location evidence="2">Cell junction</location>
        <location evidence="2">Adherens junction</location>
    </subcellularLocation>
    <subcellularLocation>
        <location evidence="3">Cell membrane</location>
        <topology evidence="3">Multi-pass membrane protein</topology>
    </subcellularLocation>
    <subcellularLocation>
        <location evidence="1">Nucleus</location>
    </subcellularLocation>
</comment>
<reference evidence="15" key="2">
    <citation type="submission" date="2025-08" db="UniProtKB">
        <authorList>
            <consortium name="Ensembl"/>
        </authorList>
    </citation>
    <scope>IDENTIFICATION</scope>
</reference>
<dbReference type="InterPro" id="IPR026858">
    <property type="entry name" value="Vezatin"/>
</dbReference>
<evidence type="ECO:0000256" key="3">
    <source>
        <dbReference type="ARBA" id="ARBA00004651"/>
    </source>
</evidence>
<evidence type="ECO:0000256" key="9">
    <source>
        <dbReference type="ARBA" id="ARBA00022989"/>
    </source>
</evidence>
<evidence type="ECO:0000256" key="13">
    <source>
        <dbReference type="SAM" id="Coils"/>
    </source>
</evidence>
<reference evidence="16" key="1">
    <citation type="submission" date="2018-06" db="EMBL/GenBank/DDBJ databases">
        <title>Genome assembly of Danube salmon.</title>
        <authorList>
            <person name="Macqueen D.J."/>
            <person name="Gundappa M.K."/>
        </authorList>
    </citation>
    <scope>NUCLEOTIDE SEQUENCE [LARGE SCALE GENOMIC DNA]</scope>
</reference>
<dbReference type="Pfam" id="PF12632">
    <property type="entry name" value="Vezatin"/>
    <property type="match status" value="1"/>
</dbReference>
<keyword evidence="7" id="KW-0812">Transmembrane</keyword>
<dbReference type="GO" id="GO:0005634">
    <property type="term" value="C:nucleus"/>
    <property type="evidence" value="ECO:0007669"/>
    <property type="project" value="UniProtKB-SubCell"/>
</dbReference>
<evidence type="ECO:0000259" key="14">
    <source>
        <dbReference type="Pfam" id="PF12632"/>
    </source>
</evidence>
<keyword evidence="9" id="KW-1133">Transmembrane helix</keyword>